<evidence type="ECO:0000256" key="1">
    <source>
        <dbReference type="SAM" id="Phobius"/>
    </source>
</evidence>
<keyword evidence="3" id="KW-1185">Reference proteome</keyword>
<gene>
    <name evidence="2" type="ORF">DX915_00825</name>
</gene>
<reference evidence="2 3" key="1">
    <citation type="submission" date="2018-08" db="EMBL/GenBank/DDBJ databases">
        <title>Draft genome sequence of Dialister pneumosintes KCOM 1685.</title>
        <authorList>
            <person name="Kook J.-K."/>
            <person name="Park S.-N."/>
            <person name="Lim Y.K."/>
        </authorList>
    </citation>
    <scope>NUCLEOTIDE SEQUENCE [LARGE SCALE GENOMIC DNA]</scope>
    <source>
        <strain evidence="2 3">KCOM 1685</strain>
    </source>
</reference>
<keyword evidence="1" id="KW-0472">Membrane</keyword>
<dbReference type="RefSeq" id="WP_119055884.1">
    <property type="nucleotide sequence ID" value="NZ_QWKU01000001.1"/>
</dbReference>
<feature type="transmembrane region" description="Helical" evidence="1">
    <location>
        <begin position="6"/>
        <end position="22"/>
    </location>
</feature>
<evidence type="ECO:0000313" key="2">
    <source>
        <dbReference type="EMBL" id="RID94118.1"/>
    </source>
</evidence>
<accession>A0ABX9M952</accession>
<organism evidence="2 3">
    <name type="scientific">Dialister pneumosintes</name>
    <dbReference type="NCBI Taxonomy" id="39950"/>
    <lineage>
        <taxon>Bacteria</taxon>
        <taxon>Bacillati</taxon>
        <taxon>Bacillota</taxon>
        <taxon>Negativicutes</taxon>
        <taxon>Veillonellales</taxon>
        <taxon>Veillonellaceae</taxon>
        <taxon>Dialister</taxon>
    </lineage>
</organism>
<sequence>MYTILYALFLCISGYFFIYKMFHPPLGPHYQLKTIIFTMNGHKVDKINQLGKYIYSIKSKRRFILPTEFDLWSEVILFENGIVFKRNKKEKVVFFHELYAIEPILINSLFVKNKYFGYIFKFKNKNKILLKSCNLYDLDIWISHLCSLFPSEVIEAIIIDRGTVIKESK</sequence>
<dbReference type="EMBL" id="QWKU01000001">
    <property type="protein sequence ID" value="RID94118.1"/>
    <property type="molecule type" value="Genomic_DNA"/>
</dbReference>
<protein>
    <submittedName>
        <fullName evidence="2">Uncharacterized protein</fullName>
    </submittedName>
</protein>
<dbReference type="Proteomes" id="UP000266262">
    <property type="component" value="Unassembled WGS sequence"/>
</dbReference>
<comment type="caution">
    <text evidence="2">The sequence shown here is derived from an EMBL/GenBank/DDBJ whole genome shotgun (WGS) entry which is preliminary data.</text>
</comment>
<evidence type="ECO:0000313" key="3">
    <source>
        <dbReference type="Proteomes" id="UP000266262"/>
    </source>
</evidence>
<proteinExistence type="predicted"/>
<keyword evidence="1" id="KW-0812">Transmembrane</keyword>
<name>A0ABX9M952_9FIRM</name>
<keyword evidence="1" id="KW-1133">Transmembrane helix</keyword>